<dbReference type="InterPro" id="IPR050401">
    <property type="entry name" value="Cyclic_nucleotide_synthase"/>
</dbReference>
<dbReference type="GO" id="GO:0016020">
    <property type="term" value="C:membrane"/>
    <property type="evidence" value="ECO:0007669"/>
    <property type="project" value="UniProtKB-SubCell"/>
</dbReference>
<evidence type="ECO:0000259" key="7">
    <source>
        <dbReference type="Pfam" id="PF13426"/>
    </source>
</evidence>
<gene>
    <name evidence="8" type="ORF">TVAG_287980</name>
</gene>
<dbReference type="AlphaFoldDB" id="A2G5V9"/>
<evidence type="ECO:0000313" key="8">
    <source>
        <dbReference type="EMBL" id="EAX87456.1"/>
    </source>
</evidence>
<dbReference type="RefSeq" id="XP_001300386.1">
    <property type="nucleotide sequence ID" value="XM_001300385.1"/>
</dbReference>
<evidence type="ECO:0000256" key="3">
    <source>
        <dbReference type="ARBA" id="ARBA00022741"/>
    </source>
</evidence>
<reference evidence="8" key="1">
    <citation type="submission" date="2006-10" db="EMBL/GenBank/DDBJ databases">
        <authorList>
            <person name="Amadeo P."/>
            <person name="Zhao Q."/>
            <person name="Wortman J."/>
            <person name="Fraser-Liggett C."/>
            <person name="Carlton J."/>
        </authorList>
    </citation>
    <scope>NUCLEOTIDE SEQUENCE</scope>
    <source>
        <strain evidence="8">G3</strain>
    </source>
</reference>
<evidence type="ECO:0000256" key="1">
    <source>
        <dbReference type="ARBA" id="ARBA00004370"/>
    </source>
</evidence>
<dbReference type="EMBL" id="DS114449">
    <property type="protein sequence ID" value="EAX87456.1"/>
    <property type="molecule type" value="Genomic_DNA"/>
</dbReference>
<dbReference type="PANTHER" id="PTHR11920:SF335">
    <property type="entry name" value="GUANYLATE CYCLASE"/>
    <property type="match status" value="1"/>
</dbReference>
<feature type="domain" description="PAS" evidence="7">
    <location>
        <begin position="1"/>
        <end position="77"/>
    </location>
</feature>
<protein>
    <recommendedName>
        <fullName evidence="7">PAS domain-containing protein</fullName>
    </recommendedName>
</protein>
<reference evidence="8" key="2">
    <citation type="journal article" date="2007" name="Science">
        <title>Draft genome sequence of the sexually transmitted pathogen Trichomonas vaginalis.</title>
        <authorList>
            <person name="Carlton J.M."/>
            <person name="Hirt R.P."/>
            <person name="Silva J.C."/>
            <person name="Delcher A.L."/>
            <person name="Schatz M."/>
            <person name="Zhao Q."/>
            <person name="Wortman J.R."/>
            <person name="Bidwell S.L."/>
            <person name="Alsmark U.C.M."/>
            <person name="Besteiro S."/>
            <person name="Sicheritz-Ponten T."/>
            <person name="Noel C.J."/>
            <person name="Dacks J.B."/>
            <person name="Foster P.G."/>
            <person name="Simillion C."/>
            <person name="Van de Peer Y."/>
            <person name="Miranda-Saavedra D."/>
            <person name="Barton G.J."/>
            <person name="Westrop G.D."/>
            <person name="Mueller S."/>
            <person name="Dessi D."/>
            <person name="Fiori P.L."/>
            <person name="Ren Q."/>
            <person name="Paulsen I."/>
            <person name="Zhang H."/>
            <person name="Bastida-Corcuera F.D."/>
            <person name="Simoes-Barbosa A."/>
            <person name="Brown M.T."/>
            <person name="Hayes R.D."/>
            <person name="Mukherjee M."/>
            <person name="Okumura C.Y."/>
            <person name="Schneider R."/>
            <person name="Smith A.J."/>
            <person name="Vanacova S."/>
            <person name="Villalvazo M."/>
            <person name="Haas B.J."/>
            <person name="Pertea M."/>
            <person name="Feldblyum T.V."/>
            <person name="Utterback T.R."/>
            <person name="Shu C.L."/>
            <person name="Osoegawa K."/>
            <person name="de Jong P.J."/>
            <person name="Hrdy I."/>
            <person name="Horvathova L."/>
            <person name="Zubacova Z."/>
            <person name="Dolezal P."/>
            <person name="Malik S.B."/>
            <person name="Logsdon J.M. Jr."/>
            <person name="Henze K."/>
            <person name="Gupta A."/>
            <person name="Wang C.C."/>
            <person name="Dunne R.L."/>
            <person name="Upcroft J.A."/>
            <person name="Upcroft P."/>
            <person name="White O."/>
            <person name="Salzberg S.L."/>
            <person name="Tang P."/>
            <person name="Chiu C.-H."/>
            <person name="Lee Y.-S."/>
            <person name="Embley T.M."/>
            <person name="Coombs G.H."/>
            <person name="Mottram J.C."/>
            <person name="Tachezy J."/>
            <person name="Fraser-Liggett C.M."/>
            <person name="Johnson P.J."/>
        </authorList>
    </citation>
    <scope>NUCLEOTIDE SEQUENCE [LARGE SCALE GENOMIC DNA]</scope>
    <source>
        <strain evidence="8">G3</strain>
    </source>
</reference>
<dbReference type="KEGG" id="tva:4745109"/>
<dbReference type="InterPro" id="IPR029787">
    <property type="entry name" value="Nucleotide_cyclase"/>
</dbReference>
<dbReference type="InterPro" id="IPR000014">
    <property type="entry name" value="PAS"/>
</dbReference>
<accession>A2G5V9</accession>
<dbReference type="STRING" id="5722.A2G5V9"/>
<keyword evidence="3" id="KW-0547">Nucleotide-binding</keyword>
<sequence>MLGQQITNFVCINDQKQIKSQLKLMTSGQGSLVWQDHIELINDLGKSVPFSVTMIGMKDNDNSNELNSIVFILTNETGEIKKRTAAENAKQRSEKLLYHILPKDIVVRLNRGEKDISFTIPQATIFFIDIVKFSVYSSSLTPGEIMSNLS</sequence>
<name>A2G5V9_TRIV3</name>
<dbReference type="InParanoid" id="A2G5V9"/>
<evidence type="ECO:0000256" key="5">
    <source>
        <dbReference type="ARBA" id="ARBA00023136"/>
    </source>
</evidence>
<dbReference type="Proteomes" id="UP000001542">
    <property type="component" value="Unassembled WGS sequence"/>
</dbReference>
<organism evidence="8 9">
    <name type="scientific">Trichomonas vaginalis (strain ATCC PRA-98 / G3)</name>
    <dbReference type="NCBI Taxonomy" id="412133"/>
    <lineage>
        <taxon>Eukaryota</taxon>
        <taxon>Metamonada</taxon>
        <taxon>Parabasalia</taxon>
        <taxon>Trichomonadida</taxon>
        <taxon>Trichomonadidae</taxon>
        <taxon>Trichomonas</taxon>
    </lineage>
</organism>
<dbReference type="GO" id="GO:0016829">
    <property type="term" value="F:lyase activity"/>
    <property type="evidence" value="ECO:0007669"/>
    <property type="project" value="UniProtKB-KW"/>
</dbReference>
<dbReference type="OrthoDB" id="6127067at2759"/>
<dbReference type="Pfam" id="PF13426">
    <property type="entry name" value="PAS_9"/>
    <property type="match status" value="1"/>
</dbReference>
<dbReference type="PANTHER" id="PTHR11920">
    <property type="entry name" value="GUANYLYL CYCLASE"/>
    <property type="match status" value="1"/>
</dbReference>
<proteinExistence type="predicted"/>
<keyword evidence="6" id="KW-0456">Lyase</keyword>
<keyword evidence="9" id="KW-1185">Reference proteome</keyword>
<evidence type="ECO:0000256" key="4">
    <source>
        <dbReference type="ARBA" id="ARBA00022989"/>
    </source>
</evidence>
<dbReference type="VEuPathDB" id="TrichDB:TVAGG3_0780800"/>
<evidence type="ECO:0000256" key="6">
    <source>
        <dbReference type="ARBA" id="ARBA00023239"/>
    </source>
</evidence>
<keyword evidence="5" id="KW-0472">Membrane</keyword>
<keyword evidence="2" id="KW-0812">Transmembrane</keyword>
<dbReference type="GO" id="GO:0000166">
    <property type="term" value="F:nucleotide binding"/>
    <property type="evidence" value="ECO:0007669"/>
    <property type="project" value="UniProtKB-KW"/>
</dbReference>
<evidence type="ECO:0000256" key="2">
    <source>
        <dbReference type="ARBA" id="ARBA00022692"/>
    </source>
</evidence>
<comment type="subcellular location">
    <subcellularLocation>
        <location evidence="1">Membrane</location>
    </subcellularLocation>
</comment>
<evidence type="ECO:0000313" key="9">
    <source>
        <dbReference type="Proteomes" id="UP000001542"/>
    </source>
</evidence>
<keyword evidence="4" id="KW-1133">Transmembrane helix</keyword>
<dbReference type="Gene3D" id="3.30.70.1230">
    <property type="entry name" value="Nucleotide cyclase"/>
    <property type="match status" value="1"/>
</dbReference>